<evidence type="ECO:0000313" key="2">
    <source>
        <dbReference type="EMBL" id="QNS40625.1"/>
    </source>
</evidence>
<dbReference type="SUPFAM" id="SSF53448">
    <property type="entry name" value="Nucleotide-diphospho-sugar transferases"/>
    <property type="match status" value="1"/>
</dbReference>
<dbReference type="Gene3D" id="3.90.550.20">
    <property type="match status" value="1"/>
</dbReference>
<proteinExistence type="predicted"/>
<sequence>MIPKKIHYCWFGGKEKPESVKRCIRSWETHLPDYKIVEWNESNFNTSCCEFSKQAAQKEKLAFVSDVARIFALQKEGGIYFDTDVEVKNNFDEFLENPFFIGMETAENLCTAVIGSEQNHPFLQKILDHYFSLTVFKEITNNQIITNLLNEGYKFTPKDDFHNINNEIFVYPSHFFSLDIPKNYSVHYFIGTWHEAKENPYKEHLQLLYHTKELIKIPNAKRELNNIINNQKLLSEDDILDLVPFKNILHYSLKKLKSKIYKGYR</sequence>
<dbReference type="PANTHER" id="PTHR32385:SF15">
    <property type="entry name" value="INOSITOL PHOSPHOCERAMIDE MANNOSYLTRANSFERASE 1"/>
    <property type="match status" value="1"/>
</dbReference>
<dbReference type="Pfam" id="PF04488">
    <property type="entry name" value="Gly_transf_sug"/>
    <property type="match status" value="1"/>
</dbReference>
<dbReference type="EMBL" id="CP060203">
    <property type="protein sequence ID" value="QNS40625.1"/>
    <property type="molecule type" value="Genomic_DNA"/>
</dbReference>
<dbReference type="KEGG" id="cmaq:H0S70_09640"/>
<evidence type="ECO:0000256" key="1">
    <source>
        <dbReference type="ARBA" id="ARBA00022679"/>
    </source>
</evidence>
<dbReference type="InterPro" id="IPR051706">
    <property type="entry name" value="Glycosyltransferase_domain"/>
</dbReference>
<reference evidence="2 3" key="1">
    <citation type="submission" date="2020-07" db="EMBL/GenBank/DDBJ databases">
        <title>Complete genome and description of Chryseobacterium manosquense strain Marseille-Q2069 sp. nov.</title>
        <authorList>
            <person name="Boxberger M."/>
        </authorList>
    </citation>
    <scope>NUCLEOTIDE SEQUENCE [LARGE SCALE GENOMIC DNA]</scope>
    <source>
        <strain evidence="2 3">Marseille-Q2069</strain>
    </source>
</reference>
<dbReference type="Proteomes" id="UP000516438">
    <property type="component" value="Chromosome"/>
</dbReference>
<dbReference type="AlphaFoldDB" id="A0A7H1DUG7"/>
<organism evidence="2 3">
    <name type="scientific">Chryseobacterium manosquense</name>
    <dbReference type="NCBI Taxonomy" id="2754694"/>
    <lineage>
        <taxon>Bacteria</taxon>
        <taxon>Pseudomonadati</taxon>
        <taxon>Bacteroidota</taxon>
        <taxon>Flavobacteriia</taxon>
        <taxon>Flavobacteriales</taxon>
        <taxon>Weeksellaceae</taxon>
        <taxon>Chryseobacterium group</taxon>
        <taxon>Chryseobacterium</taxon>
    </lineage>
</organism>
<gene>
    <name evidence="2" type="ORF">H0S70_09640</name>
</gene>
<dbReference type="GO" id="GO:0051999">
    <property type="term" value="P:mannosyl-inositol phosphorylceramide biosynthetic process"/>
    <property type="evidence" value="ECO:0007669"/>
    <property type="project" value="TreeGrafter"/>
</dbReference>
<dbReference type="RefSeq" id="WP_188320636.1">
    <property type="nucleotide sequence ID" value="NZ_CP060203.1"/>
</dbReference>
<keyword evidence="3" id="KW-1185">Reference proteome</keyword>
<dbReference type="GO" id="GO:0000030">
    <property type="term" value="F:mannosyltransferase activity"/>
    <property type="evidence" value="ECO:0007669"/>
    <property type="project" value="TreeGrafter"/>
</dbReference>
<dbReference type="PANTHER" id="PTHR32385">
    <property type="entry name" value="MANNOSYL PHOSPHORYLINOSITOL CERAMIDE SYNTHASE"/>
    <property type="match status" value="1"/>
</dbReference>
<evidence type="ECO:0000313" key="3">
    <source>
        <dbReference type="Proteomes" id="UP000516438"/>
    </source>
</evidence>
<name>A0A7H1DUG7_9FLAO</name>
<dbReference type="InterPro" id="IPR029044">
    <property type="entry name" value="Nucleotide-diphossugar_trans"/>
</dbReference>
<keyword evidence="1 2" id="KW-0808">Transferase</keyword>
<dbReference type="GO" id="GO:0016020">
    <property type="term" value="C:membrane"/>
    <property type="evidence" value="ECO:0007669"/>
    <property type="project" value="GOC"/>
</dbReference>
<accession>A0A7H1DUG7</accession>
<protein>
    <submittedName>
        <fullName evidence="2">Glycosyl transferase</fullName>
    </submittedName>
</protein>
<dbReference type="InterPro" id="IPR007577">
    <property type="entry name" value="GlycoTrfase_DXD_sugar-bd_CS"/>
</dbReference>